<organism evidence="3">
    <name type="scientific">marine metagenome</name>
    <dbReference type="NCBI Taxonomy" id="408172"/>
    <lineage>
        <taxon>unclassified sequences</taxon>
        <taxon>metagenomes</taxon>
        <taxon>ecological metagenomes</taxon>
    </lineage>
</organism>
<dbReference type="InterPro" id="IPR027417">
    <property type="entry name" value="P-loop_NTPase"/>
</dbReference>
<keyword evidence="1" id="KW-0812">Transmembrane</keyword>
<dbReference type="Pfam" id="PF00004">
    <property type="entry name" value="AAA"/>
    <property type="match status" value="1"/>
</dbReference>
<dbReference type="Gene3D" id="3.40.50.300">
    <property type="entry name" value="P-loop containing nucleotide triphosphate hydrolases"/>
    <property type="match status" value="1"/>
</dbReference>
<evidence type="ECO:0000256" key="1">
    <source>
        <dbReference type="SAM" id="Phobius"/>
    </source>
</evidence>
<dbReference type="AlphaFoldDB" id="A0A382ZS67"/>
<feature type="domain" description="ATPase AAA-type core" evidence="2">
    <location>
        <begin position="199"/>
        <end position="242"/>
    </location>
</feature>
<dbReference type="PANTHER" id="PTHR23076">
    <property type="entry name" value="METALLOPROTEASE M41 FTSH"/>
    <property type="match status" value="1"/>
</dbReference>
<dbReference type="InterPro" id="IPR003959">
    <property type="entry name" value="ATPase_AAA_core"/>
</dbReference>
<proteinExistence type="predicted"/>
<name>A0A382ZS67_9ZZZZ</name>
<evidence type="ECO:0000313" key="3">
    <source>
        <dbReference type="EMBL" id="SVD98301.1"/>
    </source>
</evidence>
<keyword evidence="1" id="KW-1133">Transmembrane helix</keyword>
<feature type="non-terminal residue" evidence="3">
    <location>
        <position position="243"/>
    </location>
</feature>
<dbReference type="GO" id="GO:0004176">
    <property type="term" value="F:ATP-dependent peptidase activity"/>
    <property type="evidence" value="ECO:0007669"/>
    <property type="project" value="TreeGrafter"/>
</dbReference>
<dbReference type="SUPFAM" id="SSF52540">
    <property type="entry name" value="P-loop containing nucleoside triphosphate hydrolases"/>
    <property type="match status" value="1"/>
</dbReference>
<protein>
    <recommendedName>
        <fullName evidence="2">ATPase AAA-type core domain-containing protein</fullName>
    </recommendedName>
</protein>
<dbReference type="GO" id="GO:0005524">
    <property type="term" value="F:ATP binding"/>
    <property type="evidence" value="ECO:0007669"/>
    <property type="project" value="InterPro"/>
</dbReference>
<reference evidence="3" key="1">
    <citation type="submission" date="2018-05" db="EMBL/GenBank/DDBJ databases">
        <authorList>
            <person name="Lanie J.A."/>
            <person name="Ng W.-L."/>
            <person name="Kazmierczak K.M."/>
            <person name="Andrzejewski T.M."/>
            <person name="Davidsen T.M."/>
            <person name="Wayne K.J."/>
            <person name="Tettelin H."/>
            <person name="Glass J.I."/>
            <person name="Rusch D."/>
            <person name="Podicherti R."/>
            <person name="Tsui H.-C.T."/>
            <person name="Winkler M.E."/>
        </authorList>
    </citation>
    <scope>NUCLEOTIDE SEQUENCE</scope>
</reference>
<dbReference type="GO" id="GO:0006508">
    <property type="term" value="P:proteolysis"/>
    <property type="evidence" value="ECO:0007669"/>
    <property type="project" value="TreeGrafter"/>
</dbReference>
<dbReference type="GO" id="GO:0030163">
    <property type="term" value="P:protein catabolic process"/>
    <property type="evidence" value="ECO:0007669"/>
    <property type="project" value="TreeGrafter"/>
</dbReference>
<accession>A0A382ZS67</accession>
<keyword evidence="1" id="KW-0472">Membrane</keyword>
<dbReference type="PANTHER" id="PTHR23076:SF97">
    <property type="entry name" value="ATP-DEPENDENT ZINC METALLOPROTEASE YME1L1"/>
    <property type="match status" value="1"/>
</dbReference>
<feature type="transmembrane region" description="Helical" evidence="1">
    <location>
        <begin position="111"/>
        <end position="131"/>
    </location>
</feature>
<dbReference type="GO" id="GO:0005886">
    <property type="term" value="C:plasma membrane"/>
    <property type="evidence" value="ECO:0007669"/>
    <property type="project" value="TreeGrafter"/>
</dbReference>
<feature type="transmembrane region" description="Helical" evidence="1">
    <location>
        <begin position="12"/>
        <end position="28"/>
    </location>
</feature>
<evidence type="ECO:0000259" key="2">
    <source>
        <dbReference type="Pfam" id="PF00004"/>
    </source>
</evidence>
<dbReference type="GO" id="GO:0016887">
    <property type="term" value="F:ATP hydrolysis activity"/>
    <property type="evidence" value="ECO:0007669"/>
    <property type="project" value="InterPro"/>
</dbReference>
<sequence length="243" mass="26242">MKNNRWVKNITVYAVIVVAALVVFYMFFGNSNGGIKEIGINEVPELARNRAKSSQVRVEVNGDNLKITDGVQSYKSRKESGSSIAELMSESGINPSNYVVIVKGASGLSSFFGVIVGFLPLILFGGLLFFMMRQAQGGTNQTFSFGKSRARMFSQNKATVTFFDVAGVPEAKEELEEVVEFLKYPERFQALGARIPRGVLLIGPPGTGKTLLARAVAGEAGVPFFSISGSEFVEMFVGVGASR</sequence>
<gene>
    <name evidence="3" type="ORF">METZ01_LOCUS451155</name>
</gene>
<dbReference type="EMBL" id="UINC01186192">
    <property type="protein sequence ID" value="SVD98301.1"/>
    <property type="molecule type" value="Genomic_DNA"/>
</dbReference>